<protein>
    <submittedName>
        <fullName evidence="1">Uncharacterized protein</fullName>
    </submittedName>
</protein>
<feature type="non-terminal residue" evidence="1">
    <location>
        <position position="1"/>
    </location>
</feature>
<dbReference type="EMBL" id="CAJOBB010018576">
    <property type="protein sequence ID" value="CAF4350381.1"/>
    <property type="molecule type" value="Genomic_DNA"/>
</dbReference>
<dbReference type="Proteomes" id="UP000663868">
    <property type="component" value="Unassembled WGS sequence"/>
</dbReference>
<evidence type="ECO:0000313" key="2">
    <source>
        <dbReference type="Proteomes" id="UP000663868"/>
    </source>
</evidence>
<comment type="caution">
    <text evidence="1">The sequence shown here is derived from an EMBL/GenBank/DDBJ whole genome shotgun (WGS) entry which is preliminary data.</text>
</comment>
<name>A0A820KY59_9BILA</name>
<reference evidence="1" key="1">
    <citation type="submission" date="2021-02" db="EMBL/GenBank/DDBJ databases">
        <authorList>
            <person name="Nowell W R."/>
        </authorList>
    </citation>
    <scope>NUCLEOTIDE SEQUENCE</scope>
</reference>
<accession>A0A820KY59</accession>
<sequence length="36" mass="4126">NDSREVVQQLMDEYRAATTKDYINFGSAQMGQTEQT</sequence>
<dbReference type="AlphaFoldDB" id="A0A820KY59"/>
<gene>
    <name evidence="1" type="ORF">KXQ929_LOCUS48230</name>
</gene>
<evidence type="ECO:0000313" key="1">
    <source>
        <dbReference type="EMBL" id="CAF4350381.1"/>
    </source>
</evidence>
<organism evidence="1 2">
    <name type="scientific">Adineta steineri</name>
    <dbReference type="NCBI Taxonomy" id="433720"/>
    <lineage>
        <taxon>Eukaryota</taxon>
        <taxon>Metazoa</taxon>
        <taxon>Spiralia</taxon>
        <taxon>Gnathifera</taxon>
        <taxon>Rotifera</taxon>
        <taxon>Eurotatoria</taxon>
        <taxon>Bdelloidea</taxon>
        <taxon>Adinetida</taxon>
        <taxon>Adinetidae</taxon>
        <taxon>Adineta</taxon>
    </lineage>
</organism>
<proteinExistence type="predicted"/>